<dbReference type="RefSeq" id="WP_345416257.1">
    <property type="nucleotide sequence ID" value="NZ_AP031496.1"/>
</dbReference>
<gene>
    <name evidence="1" type="ORF">GCM10025791_04050</name>
</gene>
<evidence type="ECO:0000313" key="1">
    <source>
        <dbReference type="EMBL" id="GAA4931112.1"/>
    </source>
</evidence>
<dbReference type="Proteomes" id="UP001409585">
    <property type="component" value="Unassembled WGS sequence"/>
</dbReference>
<name>A0AAV3TXG2_9ALTE</name>
<protein>
    <submittedName>
        <fullName evidence="1">Uncharacterized protein</fullName>
    </submittedName>
</protein>
<keyword evidence="2" id="KW-1185">Reference proteome</keyword>
<proteinExistence type="predicted"/>
<organism evidence="1 2">
    <name type="scientific">Halioxenophilus aromaticivorans</name>
    <dbReference type="NCBI Taxonomy" id="1306992"/>
    <lineage>
        <taxon>Bacteria</taxon>
        <taxon>Pseudomonadati</taxon>
        <taxon>Pseudomonadota</taxon>
        <taxon>Gammaproteobacteria</taxon>
        <taxon>Alteromonadales</taxon>
        <taxon>Alteromonadaceae</taxon>
        <taxon>Halioxenophilus</taxon>
    </lineage>
</organism>
<reference evidence="2" key="1">
    <citation type="journal article" date="2019" name="Int. J. Syst. Evol. Microbiol.">
        <title>The Global Catalogue of Microorganisms (GCM) 10K type strain sequencing project: providing services to taxonomists for standard genome sequencing and annotation.</title>
        <authorList>
            <consortium name="The Broad Institute Genomics Platform"/>
            <consortium name="The Broad Institute Genome Sequencing Center for Infectious Disease"/>
            <person name="Wu L."/>
            <person name="Ma J."/>
        </authorList>
    </citation>
    <scope>NUCLEOTIDE SEQUENCE [LARGE SCALE GENOMIC DNA]</scope>
    <source>
        <strain evidence="2">JCM 19134</strain>
    </source>
</reference>
<sequence>MAYVDLNAVRAAMADSLETSDFTSIQQRIHEYSSQQKATEPTRDCVKITEDISSNVTAKSAATASKRYSANNELEHQIGTDKLPKAELMKFDGSSHTDINTALPFTLVDYFELVDSTGQQLRADKRGAISEKSCRLLASLGVNADHWLDHIEQFGLRYANGVGSVSKLASFANHFRQSWVKGVVASSKLYRRV</sequence>
<dbReference type="PANTHER" id="PTHR34322:SF2">
    <property type="entry name" value="TRANSPOSASE IS200-LIKE DOMAIN-CONTAINING PROTEIN"/>
    <property type="match status" value="1"/>
</dbReference>
<dbReference type="AlphaFoldDB" id="A0AAV3TXG2"/>
<accession>A0AAV3TXG2</accession>
<evidence type="ECO:0000313" key="2">
    <source>
        <dbReference type="Proteomes" id="UP001409585"/>
    </source>
</evidence>
<comment type="caution">
    <text evidence="1">The sequence shown here is derived from an EMBL/GenBank/DDBJ whole genome shotgun (WGS) entry which is preliminary data.</text>
</comment>
<dbReference type="EMBL" id="BAABLX010000003">
    <property type="protein sequence ID" value="GAA4931112.1"/>
    <property type="molecule type" value="Genomic_DNA"/>
</dbReference>
<dbReference type="PANTHER" id="PTHR34322">
    <property type="entry name" value="TRANSPOSASE, Y1_TNP DOMAIN-CONTAINING"/>
    <property type="match status" value="1"/>
</dbReference>